<evidence type="ECO:0000313" key="3">
    <source>
        <dbReference type="Proteomes" id="UP000198287"/>
    </source>
</evidence>
<dbReference type="Gene3D" id="3.80.10.10">
    <property type="entry name" value="Ribonuclease Inhibitor"/>
    <property type="match status" value="1"/>
</dbReference>
<protein>
    <recommendedName>
        <fullName evidence="4">F-box domain-containing protein</fullName>
    </recommendedName>
</protein>
<reference evidence="2 3" key="1">
    <citation type="submission" date="2015-12" db="EMBL/GenBank/DDBJ databases">
        <title>The genome of Folsomia candida.</title>
        <authorList>
            <person name="Faddeeva A."/>
            <person name="Derks M.F."/>
            <person name="Anvar Y."/>
            <person name="Smit S."/>
            <person name="Van Straalen N."/>
            <person name="Roelofs D."/>
        </authorList>
    </citation>
    <scope>NUCLEOTIDE SEQUENCE [LARGE SCALE GENOMIC DNA]</scope>
    <source>
        <strain evidence="2 3">VU population</strain>
        <tissue evidence="2">Whole body</tissue>
    </source>
</reference>
<proteinExistence type="predicted"/>
<feature type="region of interest" description="Disordered" evidence="1">
    <location>
        <begin position="1"/>
        <end position="30"/>
    </location>
</feature>
<evidence type="ECO:0000256" key="1">
    <source>
        <dbReference type="SAM" id="MobiDB-lite"/>
    </source>
</evidence>
<dbReference type="Proteomes" id="UP000198287">
    <property type="component" value="Unassembled WGS sequence"/>
</dbReference>
<comment type="caution">
    <text evidence="2">The sequence shown here is derived from an EMBL/GenBank/DDBJ whole genome shotgun (WGS) entry which is preliminary data.</text>
</comment>
<dbReference type="EMBL" id="LNIX01000045">
    <property type="protein sequence ID" value="OXA38561.1"/>
    <property type="molecule type" value="Genomic_DNA"/>
</dbReference>
<dbReference type="AlphaFoldDB" id="A0A226D1P1"/>
<accession>A0A226D1P1</accession>
<organism evidence="2 3">
    <name type="scientific">Folsomia candida</name>
    <name type="common">Springtail</name>
    <dbReference type="NCBI Taxonomy" id="158441"/>
    <lineage>
        <taxon>Eukaryota</taxon>
        <taxon>Metazoa</taxon>
        <taxon>Ecdysozoa</taxon>
        <taxon>Arthropoda</taxon>
        <taxon>Hexapoda</taxon>
        <taxon>Collembola</taxon>
        <taxon>Entomobryomorpha</taxon>
        <taxon>Isotomoidea</taxon>
        <taxon>Isotomidae</taxon>
        <taxon>Proisotominae</taxon>
        <taxon>Folsomia</taxon>
    </lineage>
</organism>
<dbReference type="InterPro" id="IPR032675">
    <property type="entry name" value="LRR_dom_sf"/>
</dbReference>
<gene>
    <name evidence="2" type="ORF">Fcan01_26753</name>
</gene>
<evidence type="ECO:0008006" key="4">
    <source>
        <dbReference type="Google" id="ProtNLM"/>
    </source>
</evidence>
<feature type="compositionally biased region" description="Polar residues" evidence="1">
    <location>
        <begin position="1"/>
        <end position="20"/>
    </location>
</feature>
<evidence type="ECO:0000313" key="2">
    <source>
        <dbReference type="EMBL" id="OXA38561.1"/>
    </source>
</evidence>
<keyword evidence="3" id="KW-1185">Reference proteome</keyword>
<sequence>MQFQLQSSSSSTPTFPNLSTAAAPHNLSDDNTPISKALSNPLIRDLIFAQLTVSELKSARLVCREWAEVGTSFLGNRTFLNLTQFFRYVAPNLYEVTPEAAVMTQVFEHVSQSTRQIHFDIEQIKFVTSFVNGMRKLGDLPNLEHISISVFWMGGIGVYPAYKKLPLLTNLTSLTFHLNGHVQQASYGFQPLLQILIDSAPNLTSLNVRSSSYPNLEGCKKNLKVLKFVLVKPAPSFLLDFNPAIKMLAEVKDSLIEMEFRDEIPAMLHSHNLEELDVPVMSKMTSVTIHPAATYLFPDFFNEDHLPRLESLFLSVTNRSEGLALSPHLNLWKPHGGVKSLKLQLGEVDANEIGRQIVALFPSVTKFELISSLGCNNSVLGINQMMPPYQKWDLEEALVSWEGVHTADTLVAVLKNMAAWKGDKSIEFTSTWVMKDDFFPSIKDLIVHSTGFKSVQISGGYWGVVPEILAVIQPILEGSGAPIRITGGVVSSA</sequence>
<dbReference type="SUPFAM" id="SSF52047">
    <property type="entry name" value="RNI-like"/>
    <property type="match status" value="1"/>
</dbReference>
<name>A0A226D1P1_FOLCA</name>